<sequence>MAAAQPPPPAGSWATIPRPIRHLFDLFPLTTLPAEPLPARAPPRSRARPALYVFGRGDPSAGRPSFNPSCLKWQPLTGTQIARYARAHSPCAADIPQDPARAEPYSALIAQRIRPAWLYTLYLLPANFPLLSALYLPPSPLIALPTLHSLRRAAAAEILSTTRRPALSPPTLLADARDALAAIAALLADDEWFFSAPAPGLFDAEVFAYTHLVLDDGIGWADDELARCVAAFDNLVRHRDRLYRRCWPE</sequence>
<evidence type="ECO:0000313" key="2">
    <source>
        <dbReference type="EMBL" id="KOS21601.1"/>
    </source>
</evidence>
<comment type="caution">
    <text evidence="2">The sequence shown here is derived from an EMBL/GenBank/DDBJ whole genome shotgun (WGS) entry which is preliminary data.</text>
</comment>
<dbReference type="EMBL" id="LGSR01000008">
    <property type="protein sequence ID" value="KOS21601.1"/>
    <property type="molecule type" value="Genomic_DNA"/>
</dbReference>
<organism evidence="2 3">
    <name type="scientific">Escovopsis weberi</name>
    <dbReference type="NCBI Taxonomy" id="150374"/>
    <lineage>
        <taxon>Eukaryota</taxon>
        <taxon>Fungi</taxon>
        <taxon>Dikarya</taxon>
        <taxon>Ascomycota</taxon>
        <taxon>Pezizomycotina</taxon>
        <taxon>Sordariomycetes</taxon>
        <taxon>Hypocreomycetidae</taxon>
        <taxon>Hypocreales</taxon>
        <taxon>Hypocreaceae</taxon>
        <taxon>Escovopsis</taxon>
    </lineage>
</organism>
<dbReference type="InterPro" id="IPR033468">
    <property type="entry name" value="Metaxin_GST"/>
</dbReference>
<evidence type="ECO:0000313" key="3">
    <source>
        <dbReference type="Proteomes" id="UP000053831"/>
    </source>
</evidence>
<dbReference type="STRING" id="150374.A0A0M8N7K6"/>
<gene>
    <name evidence="2" type="ORF">ESCO_005018</name>
</gene>
<accession>A0A0M8N7K6</accession>
<dbReference type="Pfam" id="PF17171">
    <property type="entry name" value="GST_C_6"/>
    <property type="match status" value="1"/>
</dbReference>
<dbReference type="OrthoDB" id="198787at2759"/>
<evidence type="ECO:0000259" key="1">
    <source>
        <dbReference type="Pfam" id="PF17171"/>
    </source>
</evidence>
<keyword evidence="3" id="KW-1185">Reference proteome</keyword>
<dbReference type="AlphaFoldDB" id="A0A0M8N7K6"/>
<name>A0A0M8N7K6_ESCWE</name>
<proteinExistence type="predicted"/>
<reference evidence="2 3" key="1">
    <citation type="submission" date="2015-07" db="EMBL/GenBank/DDBJ databases">
        <title>The genome of the fungus Escovopsis weberi, a specialized disease agent of ant agriculture.</title>
        <authorList>
            <person name="de Man T.J."/>
            <person name="Stajich J.E."/>
            <person name="Kubicek C.P."/>
            <person name="Chenthamara K."/>
            <person name="Atanasova L."/>
            <person name="Druzhinina I.S."/>
            <person name="Birnbaum S."/>
            <person name="Barribeau S.M."/>
            <person name="Teiling C."/>
            <person name="Suen G."/>
            <person name="Currie C."/>
            <person name="Gerardo N.M."/>
        </authorList>
    </citation>
    <scope>NUCLEOTIDE SEQUENCE [LARGE SCALE GENOMIC DNA]</scope>
</reference>
<protein>
    <submittedName>
        <fullName evidence="2">Metaxin-1</fullName>
    </submittedName>
</protein>
<dbReference type="Proteomes" id="UP000053831">
    <property type="component" value="Unassembled WGS sequence"/>
</dbReference>
<feature type="domain" description="Metaxin glutathione S-transferase" evidence="1">
    <location>
        <begin position="176"/>
        <end position="242"/>
    </location>
</feature>